<dbReference type="PANTHER" id="PTHR30572:SF18">
    <property type="entry name" value="ABC-TYPE MACROLIDE FAMILY EXPORT SYSTEM PERMEASE COMPONENT 2"/>
    <property type="match status" value="1"/>
</dbReference>
<evidence type="ECO:0000259" key="7">
    <source>
        <dbReference type="Pfam" id="PF02687"/>
    </source>
</evidence>
<feature type="domain" description="ABC3 transporter permease C-terminal" evidence="7">
    <location>
        <begin position="674"/>
        <end position="784"/>
    </location>
</feature>
<feature type="transmembrane region" description="Helical" evidence="6">
    <location>
        <begin position="383"/>
        <end position="409"/>
    </location>
</feature>
<evidence type="ECO:0000313" key="10">
    <source>
        <dbReference type="Proteomes" id="UP000627292"/>
    </source>
</evidence>
<accession>A0A917J0B9</accession>
<keyword evidence="2" id="KW-1003">Cell membrane</keyword>
<dbReference type="AlphaFoldDB" id="A0A917J0B9"/>
<feature type="domain" description="MacB-like periplasmic core" evidence="8">
    <location>
        <begin position="20"/>
        <end position="253"/>
    </location>
</feature>
<dbReference type="Pfam" id="PF12704">
    <property type="entry name" value="MacB_PCD"/>
    <property type="match status" value="1"/>
</dbReference>
<evidence type="ECO:0000256" key="2">
    <source>
        <dbReference type="ARBA" id="ARBA00022475"/>
    </source>
</evidence>
<feature type="transmembrane region" description="Helical" evidence="6">
    <location>
        <begin position="671"/>
        <end position="696"/>
    </location>
</feature>
<evidence type="ECO:0000256" key="1">
    <source>
        <dbReference type="ARBA" id="ARBA00004651"/>
    </source>
</evidence>
<feature type="transmembrane region" description="Helical" evidence="6">
    <location>
        <begin position="430"/>
        <end position="451"/>
    </location>
</feature>
<dbReference type="InterPro" id="IPR050250">
    <property type="entry name" value="Macrolide_Exporter_MacB"/>
</dbReference>
<evidence type="ECO:0000256" key="4">
    <source>
        <dbReference type="ARBA" id="ARBA00022989"/>
    </source>
</evidence>
<dbReference type="InterPro" id="IPR003838">
    <property type="entry name" value="ABC3_permease_C"/>
</dbReference>
<feature type="transmembrane region" description="Helical" evidence="6">
    <location>
        <begin position="21"/>
        <end position="41"/>
    </location>
</feature>
<name>A0A917J0B9_9BACT</name>
<evidence type="ECO:0000256" key="5">
    <source>
        <dbReference type="ARBA" id="ARBA00023136"/>
    </source>
</evidence>
<gene>
    <name evidence="9" type="ORF">GCM10011379_22050</name>
</gene>
<dbReference type="PANTHER" id="PTHR30572">
    <property type="entry name" value="MEMBRANE COMPONENT OF TRANSPORTER-RELATED"/>
    <property type="match status" value="1"/>
</dbReference>
<keyword evidence="5 6" id="KW-0472">Membrane</keyword>
<dbReference type="Proteomes" id="UP000627292">
    <property type="component" value="Unassembled WGS sequence"/>
</dbReference>
<evidence type="ECO:0000313" key="9">
    <source>
        <dbReference type="EMBL" id="GGH67126.1"/>
    </source>
</evidence>
<keyword evidence="4 6" id="KW-1133">Transmembrane helix</keyword>
<comment type="subcellular location">
    <subcellularLocation>
        <location evidence="1">Cell membrane</location>
        <topology evidence="1">Multi-pass membrane protein</topology>
    </subcellularLocation>
</comment>
<keyword evidence="3 6" id="KW-0812">Transmembrane</keyword>
<comment type="caution">
    <text evidence="9">The sequence shown here is derived from an EMBL/GenBank/DDBJ whole genome shotgun (WGS) entry which is preliminary data.</text>
</comment>
<dbReference type="InterPro" id="IPR025857">
    <property type="entry name" value="MacB_PCD"/>
</dbReference>
<feature type="domain" description="ABC3 transporter permease C-terminal" evidence="7">
    <location>
        <begin position="295"/>
        <end position="407"/>
    </location>
</feature>
<keyword evidence="10" id="KW-1185">Reference proteome</keyword>
<feature type="transmembrane region" description="Helical" evidence="6">
    <location>
        <begin position="724"/>
        <end position="743"/>
    </location>
</feature>
<proteinExistence type="predicted"/>
<sequence length="795" mass="88441">MIRNYLKTAIRNIVARKFYTLINIAGLTTGIAVGLLILLWVQDEYSVDAFHSKADHIYKVNITDTGAHGRIYSWIIAPVATFARQEIPAVKDAARIMGTGGNVPFAYRDKVMIEDRVVFADASLFGIFDFSFTGGNARQPYANDASLVISRSLAVKYFGKEDPIGKQVNIGNDELFNISGVVEDMPVTSAVRYDVFIPIQRFNRLAYKEGNVSYNSTSRLPSMDADWHRFGFETYLLLNSGADIKKLERQLQAIHERNKPDDAPVPYIAQPLKQVHLYRADGTDGGIDTVRIFSLVALLIMLVACINYVNLSTARAMLRAKEVSVRKMIGAARFQLLMQFLIETALVFMVAVLLAVGVMYLLLPLYNQLSGKHLLLQMQNRQAWLYIGLALLGTLAAAGIYPALLLSSFKPLQALKGKVTAGVGNVSFRRVLVVVQFSVSVVLIIATLIIGNQLGYIRNKNLGYDKENTLFFTMRDKMQPHYEAVKAELLKQPGVLAVTRTSANMLQNGEWTGDTDWEGKPENKALRFRPMWVDETTIPFFKIPILQGAGFTGSPADSFHIMVNETAVKEMGLTDPIGKRLRIQKVNGVITAVVKDYHFSSMREKIEPVAILYNHNNAWRMYIKIAPGHSAKVAAAVEREWKRYNGQVPASYSFMEDDFNKLYLSEQRVSMLSWVFAAVTIILSCLGLLGLATFSAQVKTREIGIRKVLGAGVTGIVQMLAREFMLLVLVSLLIGMPLAWWAMNKWLANFAYRTSIGWSVFLLAGIAALLIAFISVGFQAAKAALANPVKSLRSE</sequence>
<protein>
    <submittedName>
        <fullName evidence="9">ABC transporter permease</fullName>
    </submittedName>
</protein>
<feature type="transmembrane region" description="Helical" evidence="6">
    <location>
        <begin position="336"/>
        <end position="363"/>
    </location>
</feature>
<feature type="transmembrane region" description="Helical" evidence="6">
    <location>
        <begin position="755"/>
        <end position="778"/>
    </location>
</feature>
<dbReference type="Pfam" id="PF02687">
    <property type="entry name" value="FtsX"/>
    <property type="match status" value="2"/>
</dbReference>
<dbReference type="GO" id="GO:0005886">
    <property type="term" value="C:plasma membrane"/>
    <property type="evidence" value="ECO:0007669"/>
    <property type="project" value="UniProtKB-SubCell"/>
</dbReference>
<organism evidence="9 10">
    <name type="scientific">Filimonas zeae</name>
    <dbReference type="NCBI Taxonomy" id="1737353"/>
    <lineage>
        <taxon>Bacteria</taxon>
        <taxon>Pseudomonadati</taxon>
        <taxon>Bacteroidota</taxon>
        <taxon>Chitinophagia</taxon>
        <taxon>Chitinophagales</taxon>
        <taxon>Chitinophagaceae</taxon>
        <taxon>Filimonas</taxon>
    </lineage>
</organism>
<reference evidence="9" key="2">
    <citation type="submission" date="2020-09" db="EMBL/GenBank/DDBJ databases">
        <authorList>
            <person name="Sun Q."/>
            <person name="Zhou Y."/>
        </authorList>
    </citation>
    <scope>NUCLEOTIDE SEQUENCE</scope>
    <source>
        <strain evidence="9">CGMCC 1.15290</strain>
    </source>
</reference>
<evidence type="ECO:0000256" key="6">
    <source>
        <dbReference type="SAM" id="Phobius"/>
    </source>
</evidence>
<dbReference type="EMBL" id="BMIB01000002">
    <property type="protein sequence ID" value="GGH67126.1"/>
    <property type="molecule type" value="Genomic_DNA"/>
</dbReference>
<evidence type="ECO:0000259" key="8">
    <source>
        <dbReference type="Pfam" id="PF12704"/>
    </source>
</evidence>
<reference evidence="9" key="1">
    <citation type="journal article" date="2014" name="Int. J. Syst. Evol. Microbiol.">
        <title>Complete genome sequence of Corynebacterium casei LMG S-19264T (=DSM 44701T), isolated from a smear-ripened cheese.</title>
        <authorList>
            <consortium name="US DOE Joint Genome Institute (JGI-PGF)"/>
            <person name="Walter F."/>
            <person name="Albersmeier A."/>
            <person name="Kalinowski J."/>
            <person name="Ruckert C."/>
        </authorList>
    </citation>
    <scope>NUCLEOTIDE SEQUENCE</scope>
    <source>
        <strain evidence="9">CGMCC 1.15290</strain>
    </source>
</reference>
<dbReference type="GO" id="GO:0022857">
    <property type="term" value="F:transmembrane transporter activity"/>
    <property type="evidence" value="ECO:0007669"/>
    <property type="project" value="TreeGrafter"/>
</dbReference>
<evidence type="ECO:0000256" key="3">
    <source>
        <dbReference type="ARBA" id="ARBA00022692"/>
    </source>
</evidence>
<feature type="transmembrane region" description="Helical" evidence="6">
    <location>
        <begin position="292"/>
        <end position="311"/>
    </location>
</feature>